<dbReference type="InterPro" id="IPR025758">
    <property type="entry name" value="Fic/DOC_N"/>
</dbReference>
<dbReference type="Pfam" id="PF13784">
    <property type="entry name" value="Fic_N"/>
    <property type="match status" value="1"/>
</dbReference>
<dbReference type="Pfam" id="PF21248">
    <property type="entry name" value="SoFic-like_C"/>
    <property type="match status" value="1"/>
</dbReference>
<evidence type="ECO:0000259" key="1">
    <source>
        <dbReference type="PROSITE" id="PS51459"/>
    </source>
</evidence>
<evidence type="ECO:0000313" key="2">
    <source>
        <dbReference type="EMBL" id="KAB3523586.1"/>
    </source>
</evidence>
<protein>
    <submittedName>
        <fullName evidence="2">Fic family protein</fullName>
    </submittedName>
</protein>
<dbReference type="Proteomes" id="UP000436181">
    <property type="component" value="Unassembled WGS sequence"/>
</dbReference>
<keyword evidence="3" id="KW-1185">Reference proteome</keyword>
<dbReference type="Gene3D" id="1.10.3290.10">
    <property type="entry name" value="Fido-like domain"/>
    <property type="match status" value="1"/>
</dbReference>
<accession>A0ABQ6VGP9</accession>
<dbReference type="PROSITE" id="PS51459">
    <property type="entry name" value="FIDO"/>
    <property type="match status" value="1"/>
</dbReference>
<dbReference type="InterPro" id="IPR003812">
    <property type="entry name" value="Fido"/>
</dbReference>
<comment type="caution">
    <text evidence="2">The sequence shown here is derived from an EMBL/GenBank/DDBJ whole genome shotgun (WGS) entry which is preliminary data.</text>
</comment>
<dbReference type="InterPro" id="IPR026287">
    <property type="entry name" value="SoFic-like"/>
</dbReference>
<dbReference type="PANTHER" id="PTHR13504:SF35">
    <property type="entry name" value="PROTEIN ADENYLYLTRANSFERASE SOFIC"/>
    <property type="match status" value="1"/>
</dbReference>
<proteinExistence type="predicted"/>
<reference evidence="2 3" key="1">
    <citation type="submission" date="2019-10" db="EMBL/GenBank/DDBJ databases">
        <title>Corynebacterium sp novel species isolated from the respiratory tract of Marmot.</title>
        <authorList>
            <person name="Zhang G."/>
        </authorList>
    </citation>
    <scope>NUCLEOTIDE SEQUENCE [LARGE SCALE GENOMIC DNA]</scope>
    <source>
        <strain evidence="2 3">336</strain>
    </source>
</reference>
<dbReference type="EMBL" id="WBZJ01000001">
    <property type="protein sequence ID" value="KAB3523586.1"/>
    <property type="molecule type" value="Genomic_DNA"/>
</dbReference>
<dbReference type="Pfam" id="PF02661">
    <property type="entry name" value="Fic"/>
    <property type="match status" value="1"/>
</dbReference>
<dbReference type="SUPFAM" id="SSF140931">
    <property type="entry name" value="Fic-like"/>
    <property type="match status" value="1"/>
</dbReference>
<dbReference type="InterPro" id="IPR040198">
    <property type="entry name" value="Fido_containing"/>
</dbReference>
<organism evidence="2 3">
    <name type="scientific">Corynebacterium zhongnanshanii</name>
    <dbReference type="NCBI Taxonomy" id="2768834"/>
    <lineage>
        <taxon>Bacteria</taxon>
        <taxon>Bacillati</taxon>
        <taxon>Actinomycetota</taxon>
        <taxon>Actinomycetes</taxon>
        <taxon>Mycobacteriales</taxon>
        <taxon>Corynebacteriaceae</taxon>
        <taxon>Corynebacterium</taxon>
    </lineage>
</organism>
<dbReference type="PANTHER" id="PTHR13504">
    <property type="entry name" value="FIDO DOMAIN-CONTAINING PROTEIN DDB_G0283145"/>
    <property type="match status" value="1"/>
</dbReference>
<dbReference type="InterPro" id="IPR048770">
    <property type="entry name" value="SoFic-like_C"/>
</dbReference>
<evidence type="ECO:0000313" key="3">
    <source>
        <dbReference type="Proteomes" id="UP000436181"/>
    </source>
</evidence>
<dbReference type="InterPro" id="IPR036597">
    <property type="entry name" value="Fido-like_dom_sf"/>
</dbReference>
<gene>
    <name evidence="2" type="ORF">F8377_00460</name>
</gene>
<sequence length="332" mass="36738">MLKAVIRAQEALAELNTACRLIPNPSILTATIPLREAQASSEIENVFTTNDELFKAAWKVDNQPTPATKEALRYNDALYTATQDLEELPVSEKLAVRVCTVLQGSHAQVRSTPGTFIGSSSSEGPVYTPPEGKQVIEQHLSAWERYLYSKHNLHPVVLMALAHYQFEAIHPFYDGNGRTGRILNIALLMQQGALRLPVLYLSGEIVAQKSEYYRLLNAVTRDGAWEEWILFMVGCVENAARHALQLIDAITSVQHSMEDEVRGAGIAPAKELAELLVSNPYLRISDVVEAGLAQRQTAAKWLKQLADKGAVDSVQLGREKIFINPRILQALS</sequence>
<feature type="domain" description="Fido" evidence="1">
    <location>
        <begin position="97"/>
        <end position="234"/>
    </location>
</feature>
<name>A0ABQ6VGP9_9CORY</name>
<dbReference type="PIRSF" id="PIRSF038925">
    <property type="entry name" value="AMP-prot_trans"/>
    <property type="match status" value="1"/>
</dbReference>